<feature type="transmembrane region" description="Helical" evidence="7">
    <location>
        <begin position="536"/>
        <end position="564"/>
    </location>
</feature>
<dbReference type="EMBL" id="FN649740">
    <property type="protein sequence ID" value="CBJ27720.1"/>
    <property type="molecule type" value="Genomic_DNA"/>
</dbReference>
<dbReference type="GO" id="GO:0072657">
    <property type="term" value="P:protein localization to membrane"/>
    <property type="evidence" value="ECO:0007669"/>
    <property type="project" value="TreeGrafter"/>
</dbReference>
<evidence type="ECO:0000313" key="8">
    <source>
        <dbReference type="EMBL" id="CBJ27720.1"/>
    </source>
</evidence>
<feature type="transmembrane region" description="Helical" evidence="7">
    <location>
        <begin position="284"/>
        <end position="306"/>
    </location>
</feature>
<feature type="transmembrane region" description="Helical" evidence="7">
    <location>
        <begin position="505"/>
        <end position="530"/>
    </location>
</feature>
<keyword evidence="3 7" id="KW-0812">Transmembrane</keyword>
<proteinExistence type="inferred from homology"/>
<evidence type="ECO:0000256" key="2">
    <source>
        <dbReference type="ARBA" id="ARBA00005227"/>
    </source>
</evidence>
<feature type="transmembrane region" description="Helical" evidence="7">
    <location>
        <begin position="347"/>
        <end position="370"/>
    </location>
</feature>
<feature type="transmembrane region" description="Helical" evidence="7">
    <location>
        <begin position="413"/>
        <end position="432"/>
    </location>
</feature>
<evidence type="ECO:0000313" key="9">
    <source>
        <dbReference type="Proteomes" id="UP000002630"/>
    </source>
</evidence>
<keyword evidence="9" id="KW-1185">Reference proteome</keyword>
<dbReference type="FunCoup" id="D7G7H8">
    <property type="interactions" value="470"/>
</dbReference>
<organism evidence="8 9">
    <name type="scientific">Ectocarpus siliculosus</name>
    <name type="common">Brown alga</name>
    <name type="synonym">Conferva siliculosa</name>
    <dbReference type="NCBI Taxonomy" id="2880"/>
    <lineage>
        <taxon>Eukaryota</taxon>
        <taxon>Sar</taxon>
        <taxon>Stramenopiles</taxon>
        <taxon>Ochrophyta</taxon>
        <taxon>PX clade</taxon>
        <taxon>Phaeophyceae</taxon>
        <taxon>Ectocarpales</taxon>
        <taxon>Ectocarpaceae</taxon>
        <taxon>Ectocarpus</taxon>
    </lineage>
</organism>
<dbReference type="STRING" id="2880.D7G7H8"/>
<keyword evidence="6 7" id="KW-0472">Membrane</keyword>
<keyword evidence="4 7" id="KW-0732">Signal</keyword>
<evidence type="ECO:0000256" key="6">
    <source>
        <dbReference type="ARBA" id="ARBA00023136"/>
    </source>
</evidence>
<feature type="chain" id="PRO_5007361164" description="Transmembrane 9 superfamily member" evidence="7">
    <location>
        <begin position="22"/>
        <end position="646"/>
    </location>
</feature>
<feature type="transmembrane region" description="Helical" evidence="7">
    <location>
        <begin position="602"/>
        <end position="623"/>
    </location>
</feature>
<dbReference type="eggNOG" id="KOG1278">
    <property type="taxonomic scope" value="Eukaryota"/>
</dbReference>
<dbReference type="OMA" id="VPSTTMC"/>
<dbReference type="PANTHER" id="PTHR10766:SF111">
    <property type="entry name" value="TRANSMEMBRANE 9 SUPERFAMILY MEMBER 2"/>
    <property type="match status" value="1"/>
</dbReference>
<evidence type="ECO:0000256" key="5">
    <source>
        <dbReference type="ARBA" id="ARBA00022989"/>
    </source>
</evidence>
<dbReference type="OrthoDB" id="1666796at2759"/>
<evidence type="ECO:0000256" key="7">
    <source>
        <dbReference type="RuleBase" id="RU363079"/>
    </source>
</evidence>
<dbReference type="GO" id="GO:0016020">
    <property type="term" value="C:membrane"/>
    <property type="evidence" value="ECO:0007669"/>
    <property type="project" value="UniProtKB-SubCell"/>
</dbReference>
<feature type="transmembrane region" description="Helical" evidence="7">
    <location>
        <begin position="452"/>
        <end position="476"/>
    </location>
</feature>
<evidence type="ECO:0000256" key="4">
    <source>
        <dbReference type="ARBA" id="ARBA00022729"/>
    </source>
</evidence>
<comment type="similarity">
    <text evidence="2 7">Belongs to the nonaspanin (TM9SF) (TC 9.A.2) family.</text>
</comment>
<dbReference type="Pfam" id="PF02990">
    <property type="entry name" value="EMP70"/>
    <property type="match status" value="1"/>
</dbReference>
<sequence>MAWTSLALLAVAGGGGSGVEASWLPSIGPKVFDKGSKLPLFVNELTSVRTQAPLDHYHVAYCRPEHLHENAENIGAYLEGDREENSLYDLEVGVLQACRVLCSKTLKPQERYMFASVIRDGYQSHMSITHLPAAYDPKPDGKAGKLTETPVTTSMTDDQEHVYQRGFPVGFRAADGKAFLNNHLRFTVAINARDIEETQFHIVGFLVEPMSVVHEFQTPYHEGAFIETCSEQGYTTNDPSRYLNAEYEGEILFTYDVTWDYTTMPWTQRWDIYTSGAVDNQIHWFSITNSSVIVMFLTVLVAMIMVRALRKDIQRYNAEDMEEANEETGWKLVHGDVLRPPTTAPMLFAVCVGTGVQLWSVSFLVLFFSVMRLVSPLKRGDMLTVCLLIYVLTGGIAGYNSAKIHRRFRGTEWMKMTLLTAFSFPALAGSVFVLEGIQQWFIGSTGAVPVRILVLLVAMLLFVQTPLVFLGSFYGFKKEQPPQVVRTNQIPRMIPQTPWYVDPKVAVPFAGVLPFGAVLVELVFVMTAMWEQQLYYIFGFLMSVMLILTVTCAEISIVMCYFQLCSEDYRWWWRSLLWSGSCAGWMFIYSVGYYFTVLNMSGWMAASLFFGYTFVMTSCFFLLTGTVGYFSCQWFINVIYSSIKVD</sequence>
<feature type="transmembrane region" description="Helical" evidence="7">
    <location>
        <begin position="576"/>
        <end position="596"/>
    </location>
</feature>
<gene>
    <name evidence="8" type="ORF">Esi_0083_0052</name>
</gene>
<accession>D7G7H8</accession>
<feature type="transmembrane region" description="Helical" evidence="7">
    <location>
        <begin position="382"/>
        <end position="401"/>
    </location>
</feature>
<protein>
    <recommendedName>
        <fullName evidence="7">Transmembrane 9 superfamily member</fullName>
    </recommendedName>
</protein>
<dbReference type="AlphaFoldDB" id="D7G7H8"/>
<name>D7G7H8_ECTSI</name>
<evidence type="ECO:0000256" key="3">
    <source>
        <dbReference type="ARBA" id="ARBA00022692"/>
    </source>
</evidence>
<dbReference type="GO" id="GO:0005737">
    <property type="term" value="C:cytoplasm"/>
    <property type="evidence" value="ECO:0007669"/>
    <property type="project" value="UniProtKB-ARBA"/>
</dbReference>
<dbReference type="InterPro" id="IPR004240">
    <property type="entry name" value="EMP70"/>
</dbReference>
<dbReference type="PANTHER" id="PTHR10766">
    <property type="entry name" value="TRANSMEMBRANE 9 SUPERFAMILY PROTEIN"/>
    <property type="match status" value="1"/>
</dbReference>
<feature type="signal peptide" evidence="7">
    <location>
        <begin position="1"/>
        <end position="21"/>
    </location>
</feature>
<dbReference type="EMBL" id="FN649064">
    <property type="protein sequence ID" value="CBJ27720.1"/>
    <property type="molecule type" value="Genomic_DNA"/>
</dbReference>
<dbReference type="Proteomes" id="UP000002630">
    <property type="component" value="Linkage Group LG15"/>
</dbReference>
<reference evidence="8 9" key="1">
    <citation type="journal article" date="2010" name="Nature">
        <title>The Ectocarpus genome and the independent evolution of multicellularity in brown algae.</title>
        <authorList>
            <person name="Cock J.M."/>
            <person name="Sterck L."/>
            <person name="Rouze P."/>
            <person name="Scornet D."/>
            <person name="Allen A.E."/>
            <person name="Amoutzias G."/>
            <person name="Anthouard V."/>
            <person name="Artiguenave F."/>
            <person name="Aury J.M."/>
            <person name="Badger J.H."/>
            <person name="Beszteri B."/>
            <person name="Billiau K."/>
            <person name="Bonnet E."/>
            <person name="Bothwell J.H."/>
            <person name="Bowler C."/>
            <person name="Boyen C."/>
            <person name="Brownlee C."/>
            <person name="Carrano C.J."/>
            <person name="Charrier B."/>
            <person name="Cho G.Y."/>
            <person name="Coelho S.M."/>
            <person name="Collen J."/>
            <person name="Corre E."/>
            <person name="Da Silva C."/>
            <person name="Delage L."/>
            <person name="Delaroque N."/>
            <person name="Dittami S.M."/>
            <person name="Doulbeau S."/>
            <person name="Elias M."/>
            <person name="Farnham G."/>
            <person name="Gachon C.M."/>
            <person name="Gschloessl B."/>
            <person name="Heesch S."/>
            <person name="Jabbari K."/>
            <person name="Jubin C."/>
            <person name="Kawai H."/>
            <person name="Kimura K."/>
            <person name="Kloareg B."/>
            <person name="Kupper F.C."/>
            <person name="Lang D."/>
            <person name="Le Bail A."/>
            <person name="Leblanc C."/>
            <person name="Lerouge P."/>
            <person name="Lohr M."/>
            <person name="Lopez P.J."/>
            <person name="Martens C."/>
            <person name="Maumus F."/>
            <person name="Michel G."/>
            <person name="Miranda-Saavedra D."/>
            <person name="Morales J."/>
            <person name="Moreau H."/>
            <person name="Motomura T."/>
            <person name="Nagasato C."/>
            <person name="Napoli C.A."/>
            <person name="Nelson D.R."/>
            <person name="Nyvall-Collen P."/>
            <person name="Peters A.F."/>
            <person name="Pommier C."/>
            <person name="Potin P."/>
            <person name="Poulain J."/>
            <person name="Quesneville H."/>
            <person name="Read B."/>
            <person name="Rensing S.A."/>
            <person name="Ritter A."/>
            <person name="Rousvoal S."/>
            <person name="Samanta M."/>
            <person name="Samson G."/>
            <person name="Schroeder D.C."/>
            <person name="Segurens B."/>
            <person name="Strittmatter M."/>
            <person name="Tonon T."/>
            <person name="Tregear J.W."/>
            <person name="Valentin K."/>
            <person name="von Dassow P."/>
            <person name="Yamagishi T."/>
            <person name="Van de Peer Y."/>
            <person name="Wincker P."/>
        </authorList>
    </citation>
    <scope>NUCLEOTIDE SEQUENCE [LARGE SCALE GENOMIC DNA]</scope>
    <source>
        <strain evidence="9">Ec32 / CCAP1310/4</strain>
    </source>
</reference>
<evidence type="ECO:0000256" key="1">
    <source>
        <dbReference type="ARBA" id="ARBA00004141"/>
    </source>
</evidence>
<keyword evidence="5 7" id="KW-1133">Transmembrane helix</keyword>
<dbReference type="InParanoid" id="D7G7H8"/>
<comment type="subcellular location">
    <subcellularLocation>
        <location evidence="1">Membrane</location>
        <topology evidence="1">Multi-pass membrane protein</topology>
    </subcellularLocation>
</comment>